<accession>A0A2W1LAZ9</accession>
<dbReference type="NCBIfam" id="NF005216">
    <property type="entry name" value="PRK06703.1"/>
    <property type="match status" value="1"/>
</dbReference>
<name>A0A2W1LAZ9_9BACL</name>
<dbReference type="InterPro" id="IPR029039">
    <property type="entry name" value="Flavoprotein-like_sf"/>
</dbReference>
<dbReference type="NCBIfam" id="NF005246">
    <property type="entry name" value="PRK06756.1"/>
    <property type="match status" value="1"/>
</dbReference>
<evidence type="ECO:0000256" key="7">
    <source>
        <dbReference type="ARBA" id="ARBA00022982"/>
    </source>
</evidence>
<organism evidence="10 11">
    <name type="scientific">Paenibacillus sambharensis</name>
    <dbReference type="NCBI Taxonomy" id="1803190"/>
    <lineage>
        <taxon>Bacteria</taxon>
        <taxon>Bacillati</taxon>
        <taxon>Bacillota</taxon>
        <taxon>Bacilli</taxon>
        <taxon>Bacillales</taxon>
        <taxon>Paenibacillaceae</taxon>
        <taxon>Paenibacillus</taxon>
    </lineage>
</organism>
<protein>
    <recommendedName>
        <fullName evidence="8">Flavodoxin</fullName>
    </recommendedName>
</protein>
<dbReference type="PANTHER" id="PTHR42809">
    <property type="entry name" value="FLAVODOXIN 2"/>
    <property type="match status" value="1"/>
</dbReference>
<dbReference type="GO" id="GO:0016651">
    <property type="term" value="F:oxidoreductase activity, acting on NAD(P)H"/>
    <property type="evidence" value="ECO:0007669"/>
    <property type="project" value="UniProtKB-ARBA"/>
</dbReference>
<evidence type="ECO:0000256" key="1">
    <source>
        <dbReference type="ARBA" id="ARBA00001917"/>
    </source>
</evidence>
<evidence type="ECO:0000256" key="6">
    <source>
        <dbReference type="ARBA" id="ARBA00022643"/>
    </source>
</evidence>
<dbReference type="Proteomes" id="UP000249522">
    <property type="component" value="Unassembled WGS sequence"/>
</dbReference>
<dbReference type="InterPro" id="IPR010087">
    <property type="entry name" value="Flav_short"/>
</dbReference>
<evidence type="ECO:0000259" key="9">
    <source>
        <dbReference type="PROSITE" id="PS50902"/>
    </source>
</evidence>
<dbReference type="PROSITE" id="PS00201">
    <property type="entry name" value="FLAVODOXIN"/>
    <property type="match status" value="1"/>
</dbReference>
<keyword evidence="4 8" id="KW-0813">Transport</keyword>
<dbReference type="InterPro" id="IPR008254">
    <property type="entry name" value="Flavodoxin/NO_synth"/>
</dbReference>
<evidence type="ECO:0000313" key="11">
    <source>
        <dbReference type="Proteomes" id="UP000249522"/>
    </source>
</evidence>
<keyword evidence="7 8" id="KW-0249">Electron transport</keyword>
<comment type="cofactor">
    <cofactor evidence="1 8">
        <name>FMN</name>
        <dbReference type="ChEBI" id="CHEBI:58210"/>
    </cofactor>
</comment>
<dbReference type="GO" id="GO:0009055">
    <property type="term" value="F:electron transfer activity"/>
    <property type="evidence" value="ECO:0007669"/>
    <property type="project" value="UniProtKB-UniRule"/>
</dbReference>
<evidence type="ECO:0000256" key="2">
    <source>
        <dbReference type="ARBA" id="ARBA00003297"/>
    </source>
</evidence>
<comment type="function">
    <text evidence="2 8">Low-potential electron donor to a number of redox enzymes.</text>
</comment>
<dbReference type="Gene3D" id="3.40.50.360">
    <property type="match status" value="1"/>
</dbReference>
<evidence type="ECO:0000256" key="5">
    <source>
        <dbReference type="ARBA" id="ARBA00022630"/>
    </source>
</evidence>
<dbReference type="RefSeq" id="WP_111146361.1">
    <property type="nucleotide sequence ID" value="NZ_QKRB01000042.1"/>
</dbReference>
<evidence type="ECO:0000313" key="10">
    <source>
        <dbReference type="EMBL" id="PZD96073.1"/>
    </source>
</evidence>
<evidence type="ECO:0000256" key="3">
    <source>
        <dbReference type="ARBA" id="ARBA00005267"/>
    </source>
</evidence>
<dbReference type="GO" id="GO:0010181">
    <property type="term" value="F:FMN binding"/>
    <property type="evidence" value="ECO:0007669"/>
    <property type="project" value="UniProtKB-UniRule"/>
</dbReference>
<gene>
    <name evidence="10" type="ORF">DNH61_09145</name>
</gene>
<dbReference type="InterPro" id="IPR050619">
    <property type="entry name" value="Flavodoxin"/>
</dbReference>
<dbReference type="InterPro" id="IPR001226">
    <property type="entry name" value="Flavodoxin_CS"/>
</dbReference>
<evidence type="ECO:0000256" key="4">
    <source>
        <dbReference type="ARBA" id="ARBA00022448"/>
    </source>
</evidence>
<evidence type="ECO:0000256" key="8">
    <source>
        <dbReference type="RuleBase" id="RU367037"/>
    </source>
</evidence>
<comment type="caution">
    <text evidence="10">The sequence shown here is derived from an EMBL/GenBank/DDBJ whole genome shotgun (WGS) entry which is preliminary data.</text>
</comment>
<dbReference type="PANTHER" id="PTHR42809:SF1">
    <property type="entry name" value="FLAVODOXIN 1"/>
    <property type="match status" value="1"/>
</dbReference>
<reference evidence="10 11" key="1">
    <citation type="submission" date="2018-06" db="EMBL/GenBank/DDBJ databases">
        <title>Paenibacillus imtechensis sp. nov.</title>
        <authorList>
            <person name="Pinnaka A.K."/>
            <person name="Singh H."/>
            <person name="Kaur M."/>
        </authorList>
    </citation>
    <scope>NUCLEOTIDE SEQUENCE [LARGE SCALE GENOMIC DNA]</scope>
    <source>
        <strain evidence="10 11">SMB1</strain>
    </source>
</reference>
<feature type="domain" description="Flavodoxin-like" evidence="9">
    <location>
        <begin position="4"/>
        <end position="143"/>
    </location>
</feature>
<comment type="similarity">
    <text evidence="3 8">Belongs to the flavodoxin family.</text>
</comment>
<dbReference type="OrthoDB" id="9790745at2"/>
<dbReference type="EMBL" id="QKRB01000042">
    <property type="protein sequence ID" value="PZD96073.1"/>
    <property type="molecule type" value="Genomic_DNA"/>
</dbReference>
<keyword evidence="11" id="KW-1185">Reference proteome</keyword>
<dbReference type="NCBIfam" id="TIGR01753">
    <property type="entry name" value="flav_short"/>
    <property type="match status" value="1"/>
</dbReference>
<sequence length="158" mass="17389">MSRIIIVYASLTGNTEEMAETIAGGIRERGIEPEVVNVMDTRASELMSYDGILLGAYTWGDGELPDEFLDFYQELEHVPLNGKLSGAFGSADSGYPQYGAAVDLLMERLAAQGTDLAVEGFKVDLNPSAREKEELIQFGRRFAECVMEKRGIEQEPTT</sequence>
<keyword evidence="6 8" id="KW-0288">FMN</keyword>
<dbReference type="PROSITE" id="PS50902">
    <property type="entry name" value="FLAVODOXIN_LIKE"/>
    <property type="match status" value="1"/>
</dbReference>
<dbReference type="AlphaFoldDB" id="A0A2W1LAZ9"/>
<proteinExistence type="inferred from homology"/>
<dbReference type="Pfam" id="PF00258">
    <property type="entry name" value="Flavodoxin_1"/>
    <property type="match status" value="1"/>
</dbReference>
<keyword evidence="5 8" id="KW-0285">Flavoprotein</keyword>
<dbReference type="SUPFAM" id="SSF52218">
    <property type="entry name" value="Flavoproteins"/>
    <property type="match status" value="1"/>
</dbReference>